<dbReference type="PROSITE" id="PS50110">
    <property type="entry name" value="RESPONSE_REGULATORY"/>
    <property type="match status" value="1"/>
</dbReference>
<dbReference type="OrthoDB" id="9789181at2"/>
<dbReference type="EMBL" id="SLWA01000009">
    <property type="protein sequence ID" value="TCN53083.1"/>
    <property type="molecule type" value="Genomic_DNA"/>
</dbReference>
<evidence type="ECO:0000313" key="6">
    <source>
        <dbReference type="Proteomes" id="UP000295270"/>
    </source>
</evidence>
<dbReference type="GO" id="GO:0000160">
    <property type="term" value="P:phosphorelay signal transduction system"/>
    <property type="evidence" value="ECO:0007669"/>
    <property type="project" value="InterPro"/>
</dbReference>
<feature type="modified residue" description="4-aspartylphosphate" evidence="2">
    <location>
        <position position="58"/>
    </location>
</feature>
<dbReference type="InterPro" id="IPR001789">
    <property type="entry name" value="Sig_transdc_resp-reg_receiver"/>
</dbReference>
<comment type="caution">
    <text evidence="5">The sequence shown here is derived from an EMBL/GenBank/DDBJ whole genome shotgun (WGS) entry which is preliminary data.</text>
</comment>
<evidence type="ECO:0000313" key="4">
    <source>
        <dbReference type="EMBL" id="TCN53083.1"/>
    </source>
</evidence>
<evidence type="ECO:0000313" key="7">
    <source>
        <dbReference type="Proteomes" id="UP000298340"/>
    </source>
</evidence>
<keyword evidence="6" id="KW-1185">Reference proteome</keyword>
<gene>
    <name evidence="5" type="ORF">D0809_20930</name>
    <name evidence="4" type="ORF">EV142_10966</name>
</gene>
<evidence type="ECO:0000259" key="3">
    <source>
        <dbReference type="PROSITE" id="PS50110"/>
    </source>
</evidence>
<dbReference type="Proteomes" id="UP000295270">
    <property type="component" value="Unassembled WGS sequence"/>
</dbReference>
<feature type="domain" description="Response regulatory" evidence="3">
    <location>
        <begin position="5"/>
        <end position="125"/>
    </location>
</feature>
<sequence>MKYKNILLVNDINDDAETFVLVLNAINHKIRSSVEGSALEALKKLKASKLSPDIIFLDYNMLHLDGDGFLKLLRDIKGLKRIPVVLYSRNSGRMLQEAMTKFKRVHFLKKHTNFIKVFKSLQKIIMPEMSEKKI</sequence>
<dbReference type="InterPro" id="IPR050595">
    <property type="entry name" value="Bact_response_regulator"/>
</dbReference>
<dbReference type="PANTHER" id="PTHR44591:SF3">
    <property type="entry name" value="RESPONSE REGULATORY DOMAIN-CONTAINING PROTEIN"/>
    <property type="match status" value="1"/>
</dbReference>
<name>A0A4Y7U9C6_9FLAO</name>
<dbReference type="PANTHER" id="PTHR44591">
    <property type="entry name" value="STRESS RESPONSE REGULATOR PROTEIN 1"/>
    <property type="match status" value="1"/>
</dbReference>
<proteinExistence type="predicted"/>
<dbReference type="Proteomes" id="UP000298340">
    <property type="component" value="Unassembled WGS sequence"/>
</dbReference>
<organism evidence="5 7">
    <name type="scientific">Flavobacterium circumlabens</name>
    <dbReference type="NCBI Taxonomy" id="2133765"/>
    <lineage>
        <taxon>Bacteria</taxon>
        <taxon>Pseudomonadati</taxon>
        <taxon>Bacteroidota</taxon>
        <taxon>Flavobacteriia</taxon>
        <taxon>Flavobacteriales</taxon>
        <taxon>Flavobacteriaceae</taxon>
        <taxon>Flavobacterium</taxon>
    </lineage>
</organism>
<evidence type="ECO:0000256" key="1">
    <source>
        <dbReference type="ARBA" id="ARBA00022553"/>
    </source>
</evidence>
<dbReference type="InterPro" id="IPR011006">
    <property type="entry name" value="CheY-like_superfamily"/>
</dbReference>
<dbReference type="SUPFAM" id="SSF52172">
    <property type="entry name" value="CheY-like"/>
    <property type="match status" value="1"/>
</dbReference>
<reference evidence="4 6" key="1">
    <citation type="journal article" date="2015" name="Stand. Genomic Sci.">
        <title>Genomic Encyclopedia of Bacterial and Archaeal Type Strains, Phase III: the genomes of soil and plant-associated and newly described type strains.</title>
        <authorList>
            <person name="Whitman W.B."/>
            <person name="Woyke T."/>
            <person name="Klenk H.P."/>
            <person name="Zhou Y."/>
            <person name="Lilburn T.G."/>
            <person name="Beck B.J."/>
            <person name="De Vos P."/>
            <person name="Vandamme P."/>
            <person name="Eisen J.A."/>
            <person name="Garrity G."/>
            <person name="Hugenholtz P."/>
            <person name="Kyrpides N.C."/>
        </authorList>
    </citation>
    <scope>NUCLEOTIDE SEQUENCE [LARGE SCALE GENOMIC DNA]</scope>
    <source>
        <strain evidence="4 6">P5626</strain>
    </source>
</reference>
<keyword evidence="1 2" id="KW-0597">Phosphoprotein</keyword>
<evidence type="ECO:0000256" key="2">
    <source>
        <dbReference type="PROSITE-ProRule" id="PRU00169"/>
    </source>
</evidence>
<reference evidence="4" key="3">
    <citation type="submission" date="2019-03" db="EMBL/GenBank/DDBJ databases">
        <authorList>
            <person name="Whitman W."/>
            <person name="Huntemann M."/>
            <person name="Clum A."/>
            <person name="Pillay M."/>
            <person name="Palaniappan K."/>
            <person name="Varghese N."/>
            <person name="Mikhailova N."/>
            <person name="Stamatis D."/>
            <person name="Reddy T."/>
            <person name="Daum C."/>
            <person name="Shapiro N."/>
            <person name="Ivanova N."/>
            <person name="Kyrpides N."/>
            <person name="Woyke T."/>
        </authorList>
    </citation>
    <scope>NUCLEOTIDE SEQUENCE</scope>
    <source>
        <strain evidence="4">P5626</strain>
    </source>
</reference>
<dbReference type="AlphaFoldDB" id="A0A4Y7U9C6"/>
<accession>A0A4Y7U9C6</accession>
<dbReference type="RefSeq" id="WP_132037492.1">
    <property type="nucleotide sequence ID" value="NZ_QWDN01000009.1"/>
</dbReference>
<dbReference type="EMBL" id="QWDN01000009">
    <property type="protein sequence ID" value="TEB42362.1"/>
    <property type="molecule type" value="Genomic_DNA"/>
</dbReference>
<protein>
    <submittedName>
        <fullName evidence="4">CheY-like chemotaxis protein</fullName>
    </submittedName>
    <submittedName>
        <fullName evidence="5">Response regulator</fullName>
    </submittedName>
</protein>
<evidence type="ECO:0000313" key="5">
    <source>
        <dbReference type="EMBL" id="TEB42362.1"/>
    </source>
</evidence>
<dbReference type="Pfam" id="PF00072">
    <property type="entry name" value="Response_reg"/>
    <property type="match status" value="1"/>
</dbReference>
<dbReference type="SMART" id="SM00448">
    <property type="entry name" value="REC"/>
    <property type="match status" value="1"/>
</dbReference>
<reference evidence="5 7" key="2">
    <citation type="journal article" date="2018" name="Syst. Appl. Microbiol.">
        <title>Flavobacterium circumlabens sp. nov. and Flavobacterium cupreum sp. nov., two psychrotrophic species isolated from Antarctic environmental samples.</title>
        <authorList>
            <person name="Kralova S."/>
            <person name="Busse H.J."/>
            <person name="Svec P."/>
            <person name="Maslanova I."/>
            <person name="Stankova E."/>
            <person name="Bartak M."/>
            <person name="Sedlacek I."/>
        </authorList>
    </citation>
    <scope>NUCLEOTIDE SEQUENCE [LARGE SCALE GENOMIC DNA]</scope>
    <source>
        <strain evidence="5 7">CCM 8828</strain>
    </source>
</reference>
<dbReference type="Gene3D" id="3.40.50.2300">
    <property type="match status" value="1"/>
</dbReference>